<organism evidence="2 3">
    <name type="scientific">Natrinema salifodinae</name>
    <dbReference type="NCBI Taxonomy" id="1202768"/>
    <lineage>
        <taxon>Archaea</taxon>
        <taxon>Methanobacteriati</taxon>
        <taxon>Methanobacteriota</taxon>
        <taxon>Stenosarchaea group</taxon>
        <taxon>Halobacteria</taxon>
        <taxon>Halobacteriales</taxon>
        <taxon>Natrialbaceae</taxon>
        <taxon>Natrinema</taxon>
    </lineage>
</organism>
<gene>
    <name evidence="2" type="ORF">SAMN05216285_1879</name>
</gene>
<keyword evidence="3" id="KW-1185">Reference proteome</keyword>
<dbReference type="OrthoDB" id="203607at2157"/>
<evidence type="ECO:0000313" key="2">
    <source>
        <dbReference type="EMBL" id="SEW02302.1"/>
    </source>
</evidence>
<name>A0A1I0NLU5_9EURY</name>
<evidence type="ECO:0000313" key="3">
    <source>
        <dbReference type="Proteomes" id="UP000183275"/>
    </source>
</evidence>
<evidence type="ECO:0000256" key="1">
    <source>
        <dbReference type="SAM" id="MobiDB-lite"/>
    </source>
</evidence>
<accession>A0A1I0NLU5</accession>
<sequence>MKGVLDETTNSLHKREPGRSDFQTSCGATAHVAHEHLRLISVDQALDGDANRCDRCFTDDDGY</sequence>
<protein>
    <submittedName>
        <fullName evidence="2">Uncharacterized protein</fullName>
    </submittedName>
</protein>
<dbReference type="eggNOG" id="arCOG10300">
    <property type="taxonomic scope" value="Archaea"/>
</dbReference>
<proteinExistence type="predicted"/>
<dbReference type="AlphaFoldDB" id="A0A1I0NLU5"/>
<dbReference type="EMBL" id="FOIS01000002">
    <property type="protein sequence ID" value="SEW02302.1"/>
    <property type="molecule type" value="Genomic_DNA"/>
</dbReference>
<dbReference type="Proteomes" id="UP000183275">
    <property type="component" value="Unassembled WGS sequence"/>
</dbReference>
<feature type="region of interest" description="Disordered" evidence="1">
    <location>
        <begin position="1"/>
        <end position="24"/>
    </location>
</feature>
<reference evidence="3" key="1">
    <citation type="submission" date="2016-10" db="EMBL/GenBank/DDBJ databases">
        <authorList>
            <person name="Varghese N."/>
        </authorList>
    </citation>
    <scope>NUCLEOTIDE SEQUENCE [LARGE SCALE GENOMIC DNA]</scope>
    <source>
        <strain evidence="3">CGMCC 1.12284</strain>
    </source>
</reference>
<dbReference type="RefSeq" id="WP_049988961.1">
    <property type="nucleotide sequence ID" value="NZ_FOIS01000002.1"/>
</dbReference>